<dbReference type="InterPro" id="IPR011992">
    <property type="entry name" value="EF-hand-dom_pair"/>
</dbReference>
<keyword evidence="1" id="KW-0175">Coiled coil</keyword>
<evidence type="ECO:0000313" key="3">
    <source>
        <dbReference type="EMBL" id="KAK6186109.1"/>
    </source>
</evidence>
<evidence type="ECO:0000313" key="4">
    <source>
        <dbReference type="Proteomes" id="UP001347796"/>
    </source>
</evidence>
<gene>
    <name evidence="3" type="ORF">SNE40_008210</name>
</gene>
<keyword evidence="4" id="KW-1185">Reference proteome</keyword>
<dbReference type="EMBL" id="JAZGQO010000006">
    <property type="protein sequence ID" value="KAK6186109.1"/>
    <property type="molecule type" value="Genomic_DNA"/>
</dbReference>
<sequence length="220" mass="25771">MAGTPIARSSNRLGHYLTRKQEYIFNLLYDTMHDKNLSRQDFKELQKRLSSLKNLRATSEENRKIQTRVGSIWSGLMKSSRHYRSNPLQLHLSVPEWLSYWSDFVKSARSCKGWPAMSDDGQTDYTWHTEFIDLIFDVADTKGDEYIDKEEYTLFLTVFGLSAVNCEKSFTYITRQQTNGHKLDKNRFKDLWFEFITSEDEDSPGSFLFGNPLMTLDDQN</sequence>
<organism evidence="3 4">
    <name type="scientific">Patella caerulea</name>
    <name type="common">Rayed Mediterranean limpet</name>
    <dbReference type="NCBI Taxonomy" id="87958"/>
    <lineage>
        <taxon>Eukaryota</taxon>
        <taxon>Metazoa</taxon>
        <taxon>Spiralia</taxon>
        <taxon>Lophotrochozoa</taxon>
        <taxon>Mollusca</taxon>
        <taxon>Gastropoda</taxon>
        <taxon>Patellogastropoda</taxon>
        <taxon>Patelloidea</taxon>
        <taxon>Patellidae</taxon>
        <taxon>Patella</taxon>
    </lineage>
</organism>
<dbReference type="PROSITE" id="PS50222">
    <property type="entry name" value="EF_HAND_2"/>
    <property type="match status" value="1"/>
</dbReference>
<name>A0AAN8K7Q5_PATCE</name>
<protein>
    <recommendedName>
        <fullName evidence="2">EF-hand domain-containing protein</fullName>
    </recommendedName>
</protein>
<evidence type="ECO:0000259" key="2">
    <source>
        <dbReference type="PROSITE" id="PS50222"/>
    </source>
</evidence>
<proteinExistence type="predicted"/>
<dbReference type="Proteomes" id="UP001347796">
    <property type="component" value="Unassembled WGS sequence"/>
</dbReference>
<dbReference type="SUPFAM" id="SSF47473">
    <property type="entry name" value="EF-hand"/>
    <property type="match status" value="1"/>
</dbReference>
<dbReference type="Gene3D" id="1.10.238.10">
    <property type="entry name" value="EF-hand"/>
    <property type="match status" value="1"/>
</dbReference>
<comment type="caution">
    <text evidence="3">The sequence shown here is derived from an EMBL/GenBank/DDBJ whole genome shotgun (WGS) entry which is preliminary data.</text>
</comment>
<accession>A0AAN8K7Q5</accession>
<dbReference type="AlphaFoldDB" id="A0AAN8K7Q5"/>
<reference evidence="3 4" key="1">
    <citation type="submission" date="2024-01" db="EMBL/GenBank/DDBJ databases">
        <title>The genome of the rayed Mediterranean limpet Patella caerulea (Linnaeus, 1758).</title>
        <authorList>
            <person name="Anh-Thu Weber A."/>
            <person name="Halstead-Nussloch G."/>
        </authorList>
    </citation>
    <scope>NUCLEOTIDE SEQUENCE [LARGE SCALE GENOMIC DNA]</scope>
    <source>
        <strain evidence="3">AATW-2023a</strain>
        <tissue evidence="3">Whole specimen</tissue>
    </source>
</reference>
<dbReference type="GO" id="GO:0005509">
    <property type="term" value="F:calcium ion binding"/>
    <property type="evidence" value="ECO:0007669"/>
    <property type="project" value="InterPro"/>
</dbReference>
<dbReference type="InterPro" id="IPR002048">
    <property type="entry name" value="EF_hand_dom"/>
</dbReference>
<feature type="coiled-coil region" evidence="1">
    <location>
        <begin position="35"/>
        <end position="62"/>
    </location>
</feature>
<feature type="domain" description="EF-hand" evidence="2">
    <location>
        <begin position="127"/>
        <end position="162"/>
    </location>
</feature>
<evidence type="ECO:0000256" key="1">
    <source>
        <dbReference type="SAM" id="Coils"/>
    </source>
</evidence>